<dbReference type="RefSeq" id="WP_132172924.1">
    <property type="nucleotide sequence ID" value="NZ_SMKX01000104.1"/>
</dbReference>
<dbReference type="PANTHER" id="PTHR42905">
    <property type="entry name" value="PHOSPHOENOLPYRUVATE CARBOXYLASE"/>
    <property type="match status" value="1"/>
</dbReference>
<keyword evidence="1" id="KW-0456">Lyase</keyword>
<dbReference type="AlphaFoldDB" id="A0A4V2YN74"/>
<dbReference type="InterPro" id="IPR015813">
    <property type="entry name" value="Pyrv/PenolPyrv_kinase-like_dom"/>
</dbReference>
<evidence type="ECO:0000313" key="1">
    <source>
        <dbReference type="EMBL" id="TDD52937.1"/>
    </source>
</evidence>
<keyword evidence="1" id="KW-0670">Pyruvate</keyword>
<evidence type="ECO:0000313" key="2">
    <source>
        <dbReference type="Proteomes" id="UP000295124"/>
    </source>
</evidence>
<dbReference type="Gene3D" id="3.20.20.60">
    <property type="entry name" value="Phosphoenolpyruvate-binding domains"/>
    <property type="match status" value="1"/>
</dbReference>
<dbReference type="PANTHER" id="PTHR42905:SF16">
    <property type="entry name" value="CARBOXYPHOSPHONOENOLPYRUVATE PHOSPHONOMUTASE-LIKE PROTEIN (AFU_ORTHOLOGUE AFUA_5G07230)"/>
    <property type="match status" value="1"/>
</dbReference>
<keyword evidence="2" id="KW-1185">Reference proteome</keyword>
<gene>
    <name evidence="1" type="ORF">E1263_28705</name>
</gene>
<dbReference type="InterPro" id="IPR040442">
    <property type="entry name" value="Pyrv_kinase-like_dom_sf"/>
</dbReference>
<dbReference type="Pfam" id="PF13714">
    <property type="entry name" value="PEP_mutase"/>
    <property type="match status" value="1"/>
</dbReference>
<dbReference type="InterPro" id="IPR039556">
    <property type="entry name" value="ICL/PEPM"/>
</dbReference>
<reference evidence="1 2" key="1">
    <citation type="submission" date="2019-03" db="EMBL/GenBank/DDBJ databases">
        <title>Draft genome sequences of novel Actinobacteria.</title>
        <authorList>
            <person name="Sahin N."/>
            <person name="Ay H."/>
            <person name="Saygin H."/>
        </authorList>
    </citation>
    <scope>NUCLEOTIDE SEQUENCE [LARGE SCALE GENOMIC DNA]</scope>
    <source>
        <strain evidence="1 2">JCM 13523</strain>
    </source>
</reference>
<dbReference type="GO" id="GO:0016829">
    <property type="term" value="F:lyase activity"/>
    <property type="evidence" value="ECO:0007669"/>
    <property type="project" value="UniProtKB-KW"/>
</dbReference>
<dbReference type="SUPFAM" id="SSF51621">
    <property type="entry name" value="Phosphoenolpyruvate/pyruvate domain"/>
    <property type="match status" value="1"/>
</dbReference>
<organism evidence="1 2">
    <name type="scientific">Kribbella antibiotica</name>
    <dbReference type="NCBI Taxonomy" id="190195"/>
    <lineage>
        <taxon>Bacteria</taxon>
        <taxon>Bacillati</taxon>
        <taxon>Actinomycetota</taxon>
        <taxon>Actinomycetes</taxon>
        <taxon>Propionibacteriales</taxon>
        <taxon>Kribbellaceae</taxon>
        <taxon>Kribbella</taxon>
    </lineage>
</organism>
<protein>
    <submittedName>
        <fullName evidence="1">Isocitrate lyase/phosphoenolpyruvate mutase family protein</fullName>
    </submittedName>
</protein>
<proteinExistence type="predicted"/>
<dbReference type="EMBL" id="SMKX01000104">
    <property type="protein sequence ID" value="TDD52937.1"/>
    <property type="molecule type" value="Genomic_DNA"/>
</dbReference>
<dbReference type="Proteomes" id="UP000295124">
    <property type="component" value="Unassembled WGS sequence"/>
</dbReference>
<accession>A0A4V2YN74</accession>
<comment type="caution">
    <text evidence="1">The sequence shown here is derived from an EMBL/GenBank/DDBJ whole genome shotgun (WGS) entry which is preliminary data.</text>
</comment>
<name>A0A4V2YN74_9ACTN</name>
<sequence>MTTQAEQAQRLRTLHTQPPLVLPNAWDAGSARAIESAGASAIATTSAGVAWSLGVADGGGLSLSAAVGALRAIVAAVSVPVTVDIEAGYGDVAATVTAVLEAGAVGINLEDSTGGVLDSAAVHASRIRTARAAAVAFGIDLVINARVDTYMFGDGDRADTIERAHLYADAGADVLFVPAVVDAPTIRSLAADSPRPLNVMAGPGAPSVPELVELGVTRISLGPAITARAYALATAAATELLTTGTYDALA</sequence>
<dbReference type="CDD" id="cd00377">
    <property type="entry name" value="ICL_PEPM"/>
    <property type="match status" value="1"/>
</dbReference>
<dbReference type="OrthoDB" id="9780430at2"/>